<dbReference type="Gene3D" id="3.40.190.10">
    <property type="entry name" value="Periplasmic binding protein-like II"/>
    <property type="match status" value="2"/>
</dbReference>
<evidence type="ECO:0000256" key="4">
    <source>
        <dbReference type="ARBA" id="ARBA00023163"/>
    </source>
</evidence>
<evidence type="ECO:0000256" key="3">
    <source>
        <dbReference type="ARBA" id="ARBA00023125"/>
    </source>
</evidence>
<keyword evidence="2" id="KW-0805">Transcription regulation</keyword>
<dbReference type="Pfam" id="PF03466">
    <property type="entry name" value="LysR_substrate"/>
    <property type="match status" value="1"/>
</dbReference>
<sequence>MNLDHIEAFVFVIHYGSFNKAAEALFLSQPSVSARIQSLERELDCELFDRSGKKIFLTEKGELFLPYAQQILQSFRVSKQLLQHPTALPPELRVGSTSLASGYLMPNLLRAFAEQHPEVRVKLTTGPSDEILAKVLNKELDFGFVRNLAHPGIQSERIYEDPIRLYVPAGHRFLDAASLSLEDVASEPLVNFECDSLDWLRVHRLFDRLASPPDFAYQVDHVEAAKRLIVQGAGIGFLPELSVRHESEAGRIFAVPLAELAGIALQTHLISLVGENGAFAKTLRELGRIGSQSHSA</sequence>
<dbReference type="Proteomes" id="UP000547209">
    <property type="component" value="Unassembled WGS sequence"/>
</dbReference>
<dbReference type="FunFam" id="1.10.10.10:FF:000001">
    <property type="entry name" value="LysR family transcriptional regulator"/>
    <property type="match status" value="1"/>
</dbReference>
<protein>
    <submittedName>
        <fullName evidence="6">LysR family transcriptional regulator</fullName>
    </submittedName>
</protein>
<name>A0A7X0RL22_9BACL</name>
<dbReference type="GO" id="GO:0000976">
    <property type="term" value="F:transcription cis-regulatory region binding"/>
    <property type="evidence" value="ECO:0007669"/>
    <property type="project" value="TreeGrafter"/>
</dbReference>
<accession>A0A7X0RL22</accession>
<reference evidence="6 7" key="1">
    <citation type="submission" date="2020-08" db="EMBL/GenBank/DDBJ databases">
        <title>Cohnella phylogeny.</title>
        <authorList>
            <person name="Dunlap C."/>
        </authorList>
    </citation>
    <scope>NUCLEOTIDE SEQUENCE [LARGE SCALE GENOMIC DNA]</scope>
    <source>
        <strain evidence="6 7">DSM 28246</strain>
    </source>
</reference>
<dbReference type="InterPro" id="IPR000847">
    <property type="entry name" value="LysR_HTH_N"/>
</dbReference>
<dbReference type="EMBL" id="JACJVP010000001">
    <property type="protein sequence ID" value="MBB6669238.1"/>
    <property type="molecule type" value="Genomic_DNA"/>
</dbReference>
<dbReference type="PRINTS" id="PR00039">
    <property type="entry name" value="HTHLYSR"/>
</dbReference>
<dbReference type="InterPro" id="IPR036388">
    <property type="entry name" value="WH-like_DNA-bd_sf"/>
</dbReference>
<dbReference type="PANTHER" id="PTHR30126:SF40">
    <property type="entry name" value="HTH-TYPE TRANSCRIPTIONAL REGULATOR GLTR"/>
    <property type="match status" value="1"/>
</dbReference>
<dbReference type="Gene3D" id="1.10.10.10">
    <property type="entry name" value="Winged helix-like DNA-binding domain superfamily/Winged helix DNA-binding domain"/>
    <property type="match status" value="1"/>
</dbReference>
<keyword evidence="7" id="KW-1185">Reference proteome</keyword>
<evidence type="ECO:0000313" key="7">
    <source>
        <dbReference type="Proteomes" id="UP000547209"/>
    </source>
</evidence>
<proteinExistence type="inferred from homology"/>
<organism evidence="6 7">
    <name type="scientific">Cohnella nanjingensis</name>
    <dbReference type="NCBI Taxonomy" id="1387779"/>
    <lineage>
        <taxon>Bacteria</taxon>
        <taxon>Bacillati</taxon>
        <taxon>Bacillota</taxon>
        <taxon>Bacilli</taxon>
        <taxon>Bacillales</taxon>
        <taxon>Paenibacillaceae</taxon>
        <taxon>Cohnella</taxon>
    </lineage>
</organism>
<dbReference type="PANTHER" id="PTHR30126">
    <property type="entry name" value="HTH-TYPE TRANSCRIPTIONAL REGULATOR"/>
    <property type="match status" value="1"/>
</dbReference>
<keyword evidence="4" id="KW-0804">Transcription</keyword>
<evidence type="ECO:0000256" key="2">
    <source>
        <dbReference type="ARBA" id="ARBA00023015"/>
    </source>
</evidence>
<dbReference type="InterPro" id="IPR005119">
    <property type="entry name" value="LysR_subst-bd"/>
</dbReference>
<comment type="similarity">
    <text evidence="1">Belongs to the LysR transcriptional regulatory family.</text>
</comment>
<dbReference type="InterPro" id="IPR036390">
    <property type="entry name" value="WH_DNA-bd_sf"/>
</dbReference>
<dbReference type="SUPFAM" id="SSF53850">
    <property type="entry name" value="Periplasmic binding protein-like II"/>
    <property type="match status" value="1"/>
</dbReference>
<dbReference type="CDD" id="cd05466">
    <property type="entry name" value="PBP2_LTTR_substrate"/>
    <property type="match status" value="1"/>
</dbReference>
<evidence type="ECO:0000256" key="1">
    <source>
        <dbReference type="ARBA" id="ARBA00009437"/>
    </source>
</evidence>
<gene>
    <name evidence="6" type="ORF">H7C19_00895</name>
</gene>
<dbReference type="SUPFAM" id="SSF46785">
    <property type="entry name" value="Winged helix' DNA-binding domain"/>
    <property type="match status" value="1"/>
</dbReference>
<dbReference type="Pfam" id="PF00126">
    <property type="entry name" value="HTH_1"/>
    <property type="match status" value="1"/>
</dbReference>
<evidence type="ECO:0000259" key="5">
    <source>
        <dbReference type="PROSITE" id="PS50931"/>
    </source>
</evidence>
<feature type="domain" description="HTH lysR-type" evidence="5">
    <location>
        <begin position="1"/>
        <end position="58"/>
    </location>
</feature>
<dbReference type="RefSeq" id="WP_185140669.1">
    <property type="nucleotide sequence ID" value="NZ_JACJVP010000001.1"/>
</dbReference>
<evidence type="ECO:0000313" key="6">
    <source>
        <dbReference type="EMBL" id="MBB6669238.1"/>
    </source>
</evidence>
<comment type="caution">
    <text evidence="6">The sequence shown here is derived from an EMBL/GenBank/DDBJ whole genome shotgun (WGS) entry which is preliminary data.</text>
</comment>
<dbReference type="PROSITE" id="PS50931">
    <property type="entry name" value="HTH_LYSR"/>
    <property type="match status" value="1"/>
</dbReference>
<keyword evidence="3" id="KW-0238">DNA-binding</keyword>
<dbReference type="GO" id="GO:0003700">
    <property type="term" value="F:DNA-binding transcription factor activity"/>
    <property type="evidence" value="ECO:0007669"/>
    <property type="project" value="InterPro"/>
</dbReference>
<dbReference type="AlphaFoldDB" id="A0A7X0RL22"/>